<name>A0A5J4SHC3_9ZZZZ</name>
<proteinExistence type="predicted"/>
<organism evidence="1">
    <name type="scientific">termite gut metagenome</name>
    <dbReference type="NCBI Taxonomy" id="433724"/>
    <lineage>
        <taxon>unclassified sequences</taxon>
        <taxon>metagenomes</taxon>
        <taxon>organismal metagenomes</taxon>
    </lineage>
</organism>
<dbReference type="PANTHER" id="PTHR36848">
    <property type="entry name" value="DNA-BINDING PROTEIN (PUTATIVE SECRETED PROTEIN)-RELATED"/>
    <property type="match status" value="1"/>
</dbReference>
<dbReference type="PANTHER" id="PTHR36848:SF2">
    <property type="entry name" value="SECRETED PROTEIN"/>
    <property type="match status" value="1"/>
</dbReference>
<dbReference type="EMBL" id="SNRY01000177">
    <property type="protein sequence ID" value="KAA6345288.1"/>
    <property type="molecule type" value="Genomic_DNA"/>
</dbReference>
<gene>
    <name evidence="1" type="ORF">EZS27_007141</name>
</gene>
<evidence type="ECO:0000313" key="1">
    <source>
        <dbReference type="EMBL" id="KAA6345288.1"/>
    </source>
</evidence>
<dbReference type="InterPro" id="IPR053161">
    <property type="entry name" value="Ulvan_degrading_GH"/>
</dbReference>
<accession>A0A5J4SHC3</accession>
<protein>
    <submittedName>
        <fullName evidence="1">Uncharacterized protein</fullName>
    </submittedName>
</protein>
<dbReference type="Pfam" id="PF17132">
    <property type="entry name" value="Glyco_hydro_106"/>
    <property type="match status" value="1"/>
</dbReference>
<comment type="caution">
    <text evidence="1">The sequence shown here is derived from an EMBL/GenBank/DDBJ whole genome shotgun (WGS) entry which is preliminary data.</text>
</comment>
<dbReference type="AlphaFoldDB" id="A0A5J4SHC3"/>
<dbReference type="PROSITE" id="PS51257">
    <property type="entry name" value="PROKAR_LIPOPROTEIN"/>
    <property type="match status" value="1"/>
</dbReference>
<sequence length="653" mass="73078">MKPQYILFLLVLIASCNSDRALHEAFLHPDNQYRPMPLWHINGRLTTSGIKEQLQEAKQLSGFGGVTVLPVSSKKQWGSGLICPGVEPTYLSDEYFDRYGDILELSKTQGTEVILYDEIDYPSGTAGGRLQKEYPEYTRKLLIKEEISVKGTGQIKLSRSDTTQLLMAVSAMNTATLEVLDLAAYMKNNQLIWTVPTGDWRIMFFNCKFNARDLVDYMQPEAVDKVMSMTYDEYGKRFGPYFGNVITKTFFDDVGFIFQEETWTPSITEIFRQKYGKNPALYYPALFYDIGAETQAARVAFYDIRSELMAEGYVKKVSEWTAARHIRSMGHPPENYSPNTVASNGDILKFYRHVQIPLTDAILRYGHGIHGFKQVSSAADRDDKPLVGAEVYGAFPAKMDSLTLYRTIMDVMARGVNFVVPHGMWYNPDPDKIIIPPLISHQNPQIGGGLPHYSTYIARCCMMLQGGARVSDIALLWPITAIQAESTIAYRNRPESADFANWTPPHVNHHVLSNLLTNELRRDFTFIHPEDLHNGKVTANGKELALNNATNSQHFKALLMPGSEVISVATLQAIRQYYQGGGKIIATELLPSKSAEFEQDEMVVSIIREIFGAGSGNDTLVSNAYGGQAIFIRTADTKSLSEALLLSDACPDV</sequence>
<reference evidence="1" key="1">
    <citation type="submission" date="2019-03" db="EMBL/GenBank/DDBJ databases">
        <title>Single cell metagenomics reveals metabolic interactions within the superorganism composed of flagellate Streblomastix strix and complex community of Bacteroidetes bacteria on its surface.</title>
        <authorList>
            <person name="Treitli S.C."/>
            <person name="Kolisko M."/>
            <person name="Husnik F."/>
            <person name="Keeling P."/>
            <person name="Hampl V."/>
        </authorList>
    </citation>
    <scope>NUCLEOTIDE SEQUENCE</scope>
    <source>
        <strain evidence="1">STM</strain>
    </source>
</reference>